<dbReference type="SUPFAM" id="SSF50939">
    <property type="entry name" value="Sialidases"/>
    <property type="match status" value="1"/>
</dbReference>
<dbReference type="InterPro" id="IPR042095">
    <property type="entry name" value="SUMF_sf"/>
</dbReference>
<dbReference type="PANTHER" id="PTHR23150">
    <property type="entry name" value="SULFATASE MODIFYING FACTOR 1, 2"/>
    <property type="match status" value="1"/>
</dbReference>
<dbReference type="GO" id="GO:0120147">
    <property type="term" value="F:formylglycine-generating oxidase activity"/>
    <property type="evidence" value="ECO:0007669"/>
    <property type="project" value="TreeGrafter"/>
</dbReference>
<dbReference type="RefSeq" id="WP_188554999.1">
    <property type="nucleotide sequence ID" value="NZ_BMGT01000003.1"/>
</dbReference>
<dbReference type="Pfam" id="PF03781">
    <property type="entry name" value="FGE-sulfatase"/>
    <property type="match status" value="1"/>
</dbReference>
<accession>A0A917HMI9</accession>
<feature type="domain" description="Sialidase" evidence="4">
    <location>
        <begin position="369"/>
        <end position="651"/>
    </location>
</feature>
<dbReference type="InterPro" id="IPR016187">
    <property type="entry name" value="CTDL_fold"/>
</dbReference>
<dbReference type="SUPFAM" id="SSF82185">
    <property type="entry name" value="Histone H3 K4-specific methyltransferase SET7/9 N-terminal domain"/>
    <property type="match status" value="1"/>
</dbReference>
<sequence length="815" mass="89038">MLTPATNRTSVIALALTLLLPPALHAQKDGVLARMPGNAPQLSPNGVPATVLVHPGSFRMGSDAEAIPRTILKSPVTSSRPKHGDFDELPAHIVHITHAFRIGITQVSPAEFAQFDPTYKPHTATPAYAAGVSWEQAMAYCAWLSKKTGKFYRLPTESEWEYVSRAGGTALFGTSDSPTPLDHPNAFGVENMQIGRPEWTLDNYGPYQPKLQTDPTGAISSMTKVIRGGGLDWRHTATKTSPDLNLPATAPYFSRPANRASLPPSYSAESGNVGFRIVEAPMPKANFTPAQSYFFETAVHQQSILGTPALSKAIGHPDPTRPFYQTHELFLNLNGQQMSTTGWALGLPRGLGVNYHNSAIQVLPNGDLLAAFYNSPDYEDDPDQTVMVLRRRAGTEDWDMPEPFPIFADAGLAAPVIWNDPKFQSQSNGRVWFFWGFSRLIGAPPFAWATSTDNGASWSAAHFPNFPKPIGRYVSQPINSIVRGPDGAIYIPTDSTGRDADGNGSISAVWTSHDDGKTWFDTGGRTAGRHTTLVFAKDGDLLGFGGKNSSIDGRMPLATSHDDGKTWIKSKTPFDPLASGERPSVIRLLDGKLFFVADYNPNHQKHIHKDGSYVALSSDDGKTWTQKKLPGNILTVGYTTATQGPDGIIHIATTKNTTNYEIELNEAWVLDSSAGDLTAEEAGATTAAHSLRRHTERYPNGKLKSTWSTIITADGRVLLEGPERFFYPDGHPMWNVSFHAGKKTGEESYQLEDGDLIWLKTYNADGTWTWQNYDAQGHPTVLSHWRNKTLLDSNAPKMTPDKIPGQDKLPPPPGM</sequence>
<dbReference type="InterPro" id="IPR011040">
    <property type="entry name" value="Sialidase"/>
</dbReference>
<keyword evidence="6" id="KW-1185">Reference proteome</keyword>
<dbReference type="Gene3D" id="3.90.930.1">
    <property type="match status" value="1"/>
</dbReference>
<dbReference type="Pfam" id="PF13088">
    <property type="entry name" value="BNR_2"/>
    <property type="match status" value="1"/>
</dbReference>
<dbReference type="EMBL" id="BMGT01000003">
    <property type="protein sequence ID" value="GGG84387.1"/>
    <property type="molecule type" value="Genomic_DNA"/>
</dbReference>
<organism evidence="5 6">
    <name type="scientific">Edaphobacter dinghuensis</name>
    <dbReference type="NCBI Taxonomy" id="1560005"/>
    <lineage>
        <taxon>Bacteria</taxon>
        <taxon>Pseudomonadati</taxon>
        <taxon>Acidobacteriota</taxon>
        <taxon>Terriglobia</taxon>
        <taxon>Terriglobales</taxon>
        <taxon>Acidobacteriaceae</taxon>
        <taxon>Edaphobacter</taxon>
    </lineage>
</organism>
<comment type="caution">
    <text evidence="5">The sequence shown here is derived from an EMBL/GenBank/DDBJ whole genome shotgun (WGS) entry which is preliminary data.</text>
</comment>
<dbReference type="Gene3D" id="3.90.1580.10">
    <property type="entry name" value="paralog of FGE (formylglycine-generating enzyme)"/>
    <property type="match status" value="1"/>
</dbReference>
<dbReference type="Proteomes" id="UP000647241">
    <property type="component" value="Unassembled WGS sequence"/>
</dbReference>
<evidence type="ECO:0000313" key="5">
    <source>
        <dbReference type="EMBL" id="GGG84387.1"/>
    </source>
</evidence>
<evidence type="ECO:0008006" key="7">
    <source>
        <dbReference type="Google" id="ProtNLM"/>
    </source>
</evidence>
<feature type="signal peptide" evidence="2">
    <location>
        <begin position="1"/>
        <end position="26"/>
    </location>
</feature>
<evidence type="ECO:0000256" key="2">
    <source>
        <dbReference type="SAM" id="SignalP"/>
    </source>
</evidence>
<reference evidence="5" key="1">
    <citation type="journal article" date="2014" name="Int. J. Syst. Evol. Microbiol.">
        <title>Complete genome sequence of Corynebacterium casei LMG S-19264T (=DSM 44701T), isolated from a smear-ripened cheese.</title>
        <authorList>
            <consortium name="US DOE Joint Genome Institute (JGI-PGF)"/>
            <person name="Walter F."/>
            <person name="Albersmeier A."/>
            <person name="Kalinowski J."/>
            <person name="Ruckert C."/>
        </authorList>
    </citation>
    <scope>NUCLEOTIDE SEQUENCE</scope>
    <source>
        <strain evidence="5">CGMCC 1.12997</strain>
    </source>
</reference>
<dbReference type="InterPro" id="IPR005532">
    <property type="entry name" value="SUMF_dom"/>
</dbReference>
<evidence type="ECO:0000259" key="3">
    <source>
        <dbReference type="Pfam" id="PF03781"/>
    </source>
</evidence>
<name>A0A917HMI9_9BACT</name>
<evidence type="ECO:0000259" key="4">
    <source>
        <dbReference type="Pfam" id="PF13088"/>
    </source>
</evidence>
<proteinExistence type="predicted"/>
<dbReference type="SUPFAM" id="SSF56436">
    <property type="entry name" value="C-type lectin-like"/>
    <property type="match status" value="1"/>
</dbReference>
<dbReference type="Gene3D" id="2.120.10.10">
    <property type="match status" value="1"/>
</dbReference>
<dbReference type="PANTHER" id="PTHR23150:SF19">
    <property type="entry name" value="FORMYLGLYCINE-GENERATING ENZYME"/>
    <property type="match status" value="1"/>
</dbReference>
<dbReference type="InterPro" id="IPR051043">
    <property type="entry name" value="Sulfatase_Mod_Factor_Kinase"/>
</dbReference>
<feature type="domain" description="Sulfatase-modifying factor enzyme-like" evidence="3">
    <location>
        <begin position="48"/>
        <end position="179"/>
    </location>
</feature>
<feature type="chain" id="PRO_5037965322" description="Formylglycine-generating enzyme required for sulfatase activity" evidence="2">
    <location>
        <begin position="27"/>
        <end position="815"/>
    </location>
</feature>
<feature type="region of interest" description="Disordered" evidence="1">
    <location>
        <begin position="792"/>
        <end position="815"/>
    </location>
</feature>
<reference evidence="5" key="2">
    <citation type="submission" date="2020-09" db="EMBL/GenBank/DDBJ databases">
        <authorList>
            <person name="Sun Q."/>
            <person name="Zhou Y."/>
        </authorList>
    </citation>
    <scope>NUCLEOTIDE SEQUENCE</scope>
    <source>
        <strain evidence="5">CGMCC 1.12997</strain>
    </source>
</reference>
<gene>
    <name evidence="5" type="ORF">GCM10011585_30190</name>
</gene>
<keyword evidence="2" id="KW-0732">Signal</keyword>
<evidence type="ECO:0000313" key="6">
    <source>
        <dbReference type="Proteomes" id="UP000647241"/>
    </source>
</evidence>
<dbReference type="CDD" id="cd15482">
    <property type="entry name" value="Sialidase_non-viral"/>
    <property type="match status" value="1"/>
</dbReference>
<protein>
    <recommendedName>
        <fullName evidence="7">Formylglycine-generating enzyme required for sulfatase activity</fullName>
    </recommendedName>
</protein>
<dbReference type="AlphaFoldDB" id="A0A917HMI9"/>
<evidence type="ECO:0000256" key="1">
    <source>
        <dbReference type="SAM" id="MobiDB-lite"/>
    </source>
</evidence>
<dbReference type="InterPro" id="IPR036278">
    <property type="entry name" value="Sialidase_sf"/>
</dbReference>